<dbReference type="Gene3D" id="1.10.1280.10">
    <property type="entry name" value="Di-copper center containing domain from catechol oxidase"/>
    <property type="match status" value="1"/>
</dbReference>
<keyword evidence="5" id="KW-1185">Reference proteome</keyword>
<keyword evidence="1" id="KW-0479">Metal-binding</keyword>
<dbReference type="InterPro" id="IPR002227">
    <property type="entry name" value="Tyrosinase_Cu-bd"/>
</dbReference>
<dbReference type="InterPro" id="IPR050316">
    <property type="entry name" value="Tyrosinase/Hemocyanin"/>
</dbReference>
<dbReference type="GO" id="GO:0046872">
    <property type="term" value="F:metal ion binding"/>
    <property type="evidence" value="ECO:0007669"/>
    <property type="project" value="UniProtKB-KW"/>
</dbReference>
<protein>
    <submittedName>
        <fullName evidence="4">Tyrosinase-like protein 2</fullName>
    </submittedName>
</protein>
<dbReference type="GO" id="GO:0016491">
    <property type="term" value="F:oxidoreductase activity"/>
    <property type="evidence" value="ECO:0007669"/>
    <property type="project" value="InterPro"/>
</dbReference>
<dbReference type="Proteomes" id="UP000002630">
    <property type="component" value="Linkage Group LG02"/>
</dbReference>
<dbReference type="AlphaFoldDB" id="D7FNR4"/>
<feature type="domain" description="Tyrosinase copper-binding" evidence="3">
    <location>
        <begin position="235"/>
        <end position="416"/>
    </location>
</feature>
<feature type="region of interest" description="Disordered" evidence="2">
    <location>
        <begin position="1"/>
        <end position="71"/>
    </location>
</feature>
<dbReference type="EMBL" id="FN648291">
    <property type="protein sequence ID" value="CBJ26075.1"/>
    <property type="molecule type" value="Genomic_DNA"/>
</dbReference>
<dbReference type="eggNOG" id="ENOG502SBDH">
    <property type="taxonomic scope" value="Eukaryota"/>
</dbReference>
<evidence type="ECO:0000256" key="2">
    <source>
        <dbReference type="SAM" id="MobiDB-lite"/>
    </source>
</evidence>
<gene>
    <name evidence="4" type="ORF">Esi_0018_0194</name>
</gene>
<dbReference type="Pfam" id="PF00264">
    <property type="entry name" value="Tyrosinase"/>
    <property type="match status" value="1"/>
</dbReference>
<reference evidence="4 5" key="1">
    <citation type="journal article" date="2010" name="Nature">
        <title>The Ectocarpus genome and the independent evolution of multicellularity in brown algae.</title>
        <authorList>
            <person name="Cock J.M."/>
            <person name="Sterck L."/>
            <person name="Rouze P."/>
            <person name="Scornet D."/>
            <person name="Allen A.E."/>
            <person name="Amoutzias G."/>
            <person name="Anthouard V."/>
            <person name="Artiguenave F."/>
            <person name="Aury J.M."/>
            <person name="Badger J.H."/>
            <person name="Beszteri B."/>
            <person name="Billiau K."/>
            <person name="Bonnet E."/>
            <person name="Bothwell J.H."/>
            <person name="Bowler C."/>
            <person name="Boyen C."/>
            <person name="Brownlee C."/>
            <person name="Carrano C.J."/>
            <person name="Charrier B."/>
            <person name="Cho G.Y."/>
            <person name="Coelho S.M."/>
            <person name="Collen J."/>
            <person name="Corre E."/>
            <person name="Da Silva C."/>
            <person name="Delage L."/>
            <person name="Delaroque N."/>
            <person name="Dittami S.M."/>
            <person name="Doulbeau S."/>
            <person name="Elias M."/>
            <person name="Farnham G."/>
            <person name="Gachon C.M."/>
            <person name="Gschloessl B."/>
            <person name="Heesch S."/>
            <person name="Jabbari K."/>
            <person name="Jubin C."/>
            <person name="Kawai H."/>
            <person name="Kimura K."/>
            <person name="Kloareg B."/>
            <person name="Kupper F.C."/>
            <person name="Lang D."/>
            <person name="Le Bail A."/>
            <person name="Leblanc C."/>
            <person name="Lerouge P."/>
            <person name="Lohr M."/>
            <person name="Lopez P.J."/>
            <person name="Martens C."/>
            <person name="Maumus F."/>
            <person name="Michel G."/>
            <person name="Miranda-Saavedra D."/>
            <person name="Morales J."/>
            <person name="Moreau H."/>
            <person name="Motomura T."/>
            <person name="Nagasato C."/>
            <person name="Napoli C.A."/>
            <person name="Nelson D.R."/>
            <person name="Nyvall-Collen P."/>
            <person name="Peters A.F."/>
            <person name="Pommier C."/>
            <person name="Potin P."/>
            <person name="Poulain J."/>
            <person name="Quesneville H."/>
            <person name="Read B."/>
            <person name="Rensing S.A."/>
            <person name="Ritter A."/>
            <person name="Rousvoal S."/>
            <person name="Samanta M."/>
            <person name="Samson G."/>
            <person name="Schroeder D.C."/>
            <person name="Segurens B."/>
            <person name="Strittmatter M."/>
            <person name="Tonon T."/>
            <person name="Tregear J.W."/>
            <person name="Valentin K."/>
            <person name="von Dassow P."/>
            <person name="Yamagishi T."/>
            <person name="Van de Peer Y."/>
            <person name="Wincker P."/>
        </authorList>
    </citation>
    <scope>NUCLEOTIDE SEQUENCE [LARGE SCALE GENOMIC DNA]</scope>
    <source>
        <strain evidence="5">Ec32 / CCAP1310/4</strain>
    </source>
</reference>
<dbReference type="EMBL" id="FN649727">
    <property type="protein sequence ID" value="CBJ26075.1"/>
    <property type="molecule type" value="Genomic_DNA"/>
</dbReference>
<dbReference type="PANTHER" id="PTHR11474">
    <property type="entry name" value="TYROSINASE FAMILY MEMBER"/>
    <property type="match status" value="1"/>
</dbReference>
<evidence type="ECO:0000259" key="3">
    <source>
        <dbReference type="Pfam" id="PF00264"/>
    </source>
</evidence>
<dbReference type="SUPFAM" id="SSF48056">
    <property type="entry name" value="Di-copper centre-containing domain"/>
    <property type="match status" value="1"/>
</dbReference>
<sequence length="666" mass="74907">MSQNKRRRAEETDSLTRDTEAMGEQRLGSWPSLRGSFSASSTPVEQSGMDGGAMAAGEQQQANLAAEVDSSGETTTTELQVRMFNTYTLQNPITLYPWEHMAEPLKPSTMELLDWPVSGEHLEYRWDADGHLQGYGRSVDVLFSAVGSYECSVVVFDPTLTGKDPTLRGGTTGNEESARVAGPYSFTVEVKYVRREIRSLSDQDREMFFNAMAVMQRVPSGVGQIVYGSNYYSKDYLTRLHLYYGGTKDCDHWHQGAGFVTSHMALTLMFEQSLQAINPAVTVPYWDFTLESTFFGSSDFRSSGVFADDWFGAASPDNDLHTPTKGRFGYVPAMADAKEFSKVYNSYGVLRSPWNNDPSPFMTRSSMIYGFFNNLKPSGCFEYSHALRHQDWMSFSMVLNAAAHGHIHETVGGSWNHYFGDEAKELDEEQDDSVMTFAHEIQALSKELWRSGFLDCPDTCSMDTPWEDCQCQCDAGAIGSRSAAQVLQESGVLDSVSYYDSTGELISSFKDENGDVLYTLPGYSEEESTQIYQQLMYLLCSPGHIGTMFQATSTNDITFWVLHPSVDRLWHLKRLGSEEFNETWDSFHDCVCHNPADLQPFHGMFPDWDDEHAEEEEDSAASPSAKRYYTNMELYGLLRPDQSDLPYVYDNFAWPHCSVLGEDMVA</sequence>
<accession>D7FNR4</accession>
<dbReference type="InterPro" id="IPR008922">
    <property type="entry name" value="Di-copper_centre_dom_sf"/>
</dbReference>
<dbReference type="OrthoDB" id="199749at2759"/>
<feature type="compositionally biased region" description="Low complexity" evidence="2">
    <location>
        <begin position="46"/>
        <end position="62"/>
    </location>
</feature>
<evidence type="ECO:0000313" key="4">
    <source>
        <dbReference type="EMBL" id="CBJ26075.1"/>
    </source>
</evidence>
<feature type="compositionally biased region" description="Basic and acidic residues" evidence="2">
    <location>
        <begin position="8"/>
        <end position="20"/>
    </location>
</feature>
<organism evidence="4 5">
    <name type="scientific">Ectocarpus siliculosus</name>
    <name type="common">Brown alga</name>
    <name type="synonym">Conferva siliculosa</name>
    <dbReference type="NCBI Taxonomy" id="2880"/>
    <lineage>
        <taxon>Eukaryota</taxon>
        <taxon>Sar</taxon>
        <taxon>Stramenopiles</taxon>
        <taxon>Ochrophyta</taxon>
        <taxon>PX clade</taxon>
        <taxon>Phaeophyceae</taxon>
        <taxon>Ectocarpales</taxon>
        <taxon>Ectocarpaceae</taxon>
        <taxon>Ectocarpus</taxon>
    </lineage>
</organism>
<name>D7FNR4_ECTSI</name>
<proteinExistence type="predicted"/>
<feature type="compositionally biased region" description="Polar residues" evidence="2">
    <location>
        <begin position="35"/>
        <end position="45"/>
    </location>
</feature>
<evidence type="ECO:0000313" key="5">
    <source>
        <dbReference type="Proteomes" id="UP000002630"/>
    </source>
</evidence>
<dbReference type="InParanoid" id="D7FNR4"/>
<evidence type="ECO:0000256" key="1">
    <source>
        <dbReference type="ARBA" id="ARBA00022723"/>
    </source>
</evidence>